<sequence>MKVIVSSEDINVNWGDRIKYGAASTLAASSSEGPSILWGANSVIRRSLTYFVGCAFCLIAVKMRYH</sequence>
<protein>
    <submittedName>
        <fullName evidence="1">Uncharacterized protein</fullName>
    </submittedName>
</protein>
<proteinExistence type="predicted"/>
<dbReference type="AlphaFoldDB" id="A0A919E9F9"/>
<reference evidence="1" key="2">
    <citation type="submission" date="2020-09" db="EMBL/GenBank/DDBJ databases">
        <authorList>
            <person name="Sun Q."/>
            <person name="Kim S."/>
        </authorList>
    </citation>
    <scope>NUCLEOTIDE SEQUENCE</scope>
    <source>
        <strain evidence="1">KCTC 42590</strain>
    </source>
</reference>
<reference evidence="1" key="1">
    <citation type="journal article" date="2014" name="Int. J. Syst. Evol. Microbiol.">
        <title>Complete genome sequence of Corynebacterium casei LMG S-19264T (=DSM 44701T), isolated from a smear-ripened cheese.</title>
        <authorList>
            <consortium name="US DOE Joint Genome Institute (JGI-PGF)"/>
            <person name="Walter F."/>
            <person name="Albersmeier A."/>
            <person name="Kalinowski J."/>
            <person name="Ruckert C."/>
        </authorList>
    </citation>
    <scope>NUCLEOTIDE SEQUENCE</scope>
    <source>
        <strain evidence="1">KCTC 42590</strain>
    </source>
</reference>
<keyword evidence="2" id="KW-1185">Reference proteome</keyword>
<gene>
    <name evidence="1" type="ORF">GCM10017044_22800</name>
</gene>
<evidence type="ECO:0000313" key="1">
    <source>
        <dbReference type="EMBL" id="GHF27190.1"/>
    </source>
</evidence>
<dbReference type="EMBL" id="BNCI01000002">
    <property type="protein sequence ID" value="GHF27190.1"/>
    <property type="molecule type" value="Genomic_DNA"/>
</dbReference>
<evidence type="ECO:0000313" key="2">
    <source>
        <dbReference type="Proteomes" id="UP000630923"/>
    </source>
</evidence>
<comment type="caution">
    <text evidence="1">The sequence shown here is derived from an EMBL/GenBank/DDBJ whole genome shotgun (WGS) entry which is preliminary data.</text>
</comment>
<organism evidence="1 2">
    <name type="scientific">Kordiimonas sediminis</name>
    <dbReference type="NCBI Taxonomy" id="1735581"/>
    <lineage>
        <taxon>Bacteria</taxon>
        <taxon>Pseudomonadati</taxon>
        <taxon>Pseudomonadota</taxon>
        <taxon>Alphaproteobacteria</taxon>
        <taxon>Kordiimonadales</taxon>
        <taxon>Kordiimonadaceae</taxon>
        <taxon>Kordiimonas</taxon>
    </lineage>
</organism>
<accession>A0A919E9F9</accession>
<dbReference type="Proteomes" id="UP000630923">
    <property type="component" value="Unassembled WGS sequence"/>
</dbReference>
<name>A0A919E9F9_9PROT</name>